<accession>A0A3E0H9F3</accession>
<name>A0A3E0H9F3_9GAMM</name>
<comment type="caution">
    <text evidence="1">The sequence shown here is derived from an EMBL/GenBank/DDBJ whole genome shotgun (WGS) entry which is preliminary data.</text>
</comment>
<evidence type="ECO:0000313" key="2">
    <source>
        <dbReference type="Proteomes" id="UP000256774"/>
    </source>
</evidence>
<dbReference type="Gene3D" id="3.30.559.10">
    <property type="entry name" value="Chloramphenicol acetyltransferase-like domain"/>
    <property type="match status" value="1"/>
</dbReference>
<keyword evidence="2" id="KW-1185">Reference proteome</keyword>
<dbReference type="RefSeq" id="WP_116207361.1">
    <property type="nucleotide sequence ID" value="NZ_QUNR01000001.1"/>
</dbReference>
<evidence type="ECO:0000313" key="1">
    <source>
        <dbReference type="EMBL" id="REH40315.1"/>
    </source>
</evidence>
<protein>
    <recommendedName>
        <fullName evidence="3">Condensation domain-containing protein</fullName>
    </recommendedName>
</protein>
<dbReference type="InterPro" id="IPR023213">
    <property type="entry name" value="CAT-like_dom_sf"/>
</dbReference>
<gene>
    <name evidence="1" type="ORF">DFR26_0515</name>
</gene>
<dbReference type="Proteomes" id="UP000256774">
    <property type="component" value="Unassembled WGS sequence"/>
</dbReference>
<evidence type="ECO:0008006" key="3">
    <source>
        <dbReference type="Google" id="ProtNLM"/>
    </source>
</evidence>
<dbReference type="AlphaFoldDB" id="A0A3E0H9F3"/>
<dbReference type="OrthoDB" id="2472181at2"/>
<sequence>MPSDSADYLAKLPALTPLKYIDRPVSASEYYHASVGASRHTLESPRMVFFILRGSLKRGTDGGSDRELLTQAIARVAAVNPVLRLRWHGYLGRSRWLSDGPLPRLRVLEHCLWDGLSSDGAECLDAPLSLRDGPCAEFIWAPQRAGRGLLILRSFHAVMDGLGGMHLLHELFRALRGEALLGDNAAFSDADLMRATAIQPTPQQPYDTCALTEPAPDALTGDDWCRLRFGPLQPRLLSQVAQALAEFAHQFSEVPVRIAVPVDLRKHVPGLVTSANFANMLFVRLDKGASAADFDTQLREQLRARRELAYPAIYTVLRWLPLRWFDFLLGRRLRNFATRKPVETAVISNMGPVDLSAFDACFFAADDFCISPMPGNAFVVLYALNGQINMVINLPRLLSSDGRQAALVSFLTKRFGEAV</sequence>
<reference evidence="1 2" key="1">
    <citation type="submission" date="2018-08" db="EMBL/GenBank/DDBJ databases">
        <title>Genomic Encyclopedia of Type Strains, Phase IV (KMG-IV): sequencing the most valuable type-strain genomes for metagenomic binning, comparative biology and taxonomic classification.</title>
        <authorList>
            <person name="Goeker M."/>
        </authorList>
    </citation>
    <scope>NUCLEOTIDE SEQUENCE [LARGE SCALE GENOMIC DNA]</scope>
    <source>
        <strain evidence="1 2">DSM 26022</strain>
    </source>
</reference>
<dbReference type="SUPFAM" id="SSF52777">
    <property type="entry name" value="CoA-dependent acyltransferases"/>
    <property type="match status" value="1"/>
</dbReference>
<proteinExistence type="predicted"/>
<organism evidence="1 2">
    <name type="scientific">Paraperlucidibaca baekdonensis</name>
    <dbReference type="NCBI Taxonomy" id="748120"/>
    <lineage>
        <taxon>Bacteria</taxon>
        <taxon>Pseudomonadati</taxon>
        <taxon>Pseudomonadota</taxon>
        <taxon>Gammaproteobacteria</taxon>
        <taxon>Moraxellales</taxon>
        <taxon>Moraxellaceae</taxon>
        <taxon>Paraperlucidibaca</taxon>
    </lineage>
</organism>
<dbReference type="EMBL" id="QUNR01000001">
    <property type="protein sequence ID" value="REH40315.1"/>
    <property type="molecule type" value="Genomic_DNA"/>
</dbReference>